<feature type="domain" description="DUF1254" evidence="2">
    <location>
        <begin position="43"/>
        <end position="172"/>
    </location>
</feature>
<gene>
    <name evidence="3" type="ORF">KCH_35090</name>
</gene>
<dbReference type="Pfam" id="PF06742">
    <property type="entry name" value="DUF1214"/>
    <property type="match status" value="1"/>
</dbReference>
<dbReference type="AlphaFoldDB" id="A0A066Z333"/>
<dbReference type="PANTHER" id="PTHR36509">
    <property type="entry name" value="BLL3101 PROTEIN"/>
    <property type="match status" value="1"/>
</dbReference>
<dbReference type="RefSeq" id="WP_035863797.1">
    <property type="nucleotide sequence ID" value="NZ_KK853997.1"/>
</dbReference>
<dbReference type="HOGENOM" id="CLU_027269_1_1_11"/>
<dbReference type="EMBL" id="JNBY01000090">
    <property type="protein sequence ID" value="KDN84736.1"/>
    <property type="molecule type" value="Genomic_DNA"/>
</dbReference>
<name>A0A066Z333_9ACTN</name>
<accession>A0A066Z333</accession>
<evidence type="ECO:0000259" key="2">
    <source>
        <dbReference type="Pfam" id="PF06863"/>
    </source>
</evidence>
<dbReference type="eggNOG" id="COG5361">
    <property type="taxonomic scope" value="Bacteria"/>
</dbReference>
<organism evidence="3 4">
    <name type="scientific">Kitasatospora cheerisanensis KCTC 2395</name>
    <dbReference type="NCBI Taxonomy" id="1348663"/>
    <lineage>
        <taxon>Bacteria</taxon>
        <taxon>Bacillati</taxon>
        <taxon>Actinomycetota</taxon>
        <taxon>Actinomycetes</taxon>
        <taxon>Kitasatosporales</taxon>
        <taxon>Streptomycetaceae</taxon>
        <taxon>Kitasatospora</taxon>
    </lineage>
</organism>
<feature type="domain" description="DUF1214" evidence="1">
    <location>
        <begin position="319"/>
        <end position="428"/>
    </location>
</feature>
<dbReference type="OrthoDB" id="40820at2"/>
<dbReference type="Gene3D" id="2.60.40.1610">
    <property type="entry name" value="Domain of unknown function DUF1254"/>
    <property type="match status" value="1"/>
</dbReference>
<evidence type="ECO:0000259" key="1">
    <source>
        <dbReference type="Pfam" id="PF06742"/>
    </source>
</evidence>
<keyword evidence="4" id="KW-1185">Reference proteome</keyword>
<dbReference type="SUPFAM" id="SSF160935">
    <property type="entry name" value="VPA0735-like"/>
    <property type="match status" value="1"/>
</dbReference>
<dbReference type="InterPro" id="IPR037050">
    <property type="entry name" value="DUF1254_sf"/>
</dbReference>
<protein>
    <recommendedName>
        <fullName evidence="5">ATP synthase subunit alpha</fullName>
    </recommendedName>
</protein>
<dbReference type="InterPro" id="IPR010621">
    <property type="entry name" value="DUF1214"/>
</dbReference>
<sequence length="443" mass="48687">MADATPEMLAAEAFVYGYPLVADLTMVDTIHRRGMGSIGPTGWNTFGHAAELATPDSHFVSVNNDTVYSVAPLDLSGGPLLLHVPDSAGAYYVLQFIDAWTNNFAYVGRRSSGTAEQTWLIAPPHWRGTPPEGVPVITAPTAVAAIAARHACTGPEDLPRVRELQRQLTLTPVEEGRELAGLPEPDTDVPEALGFLERLRVWMTAFPPGPADAEFQHRFAPIGLLDRGRSPYLDGPADWAQTLAKGLAAGRERVEAASIGTVEPTGEWTANLHLFDYNLDFLGPGTRDEQQWKVADRRATYLTRAVAARTALWGNHAYEAAYATTYHDADGHPLDGARSYTLRFEQPPPVGAFWSVTMYDTPEYLLVPNDIDRFSVGDRTPGLVRAPDGSLTLYLQHRQPTDADEFANWLPTPSSGFRPMVRMYQPQEAVLDGTYRLPPIRPR</sequence>
<evidence type="ECO:0000313" key="3">
    <source>
        <dbReference type="EMBL" id="KDN84736.1"/>
    </source>
</evidence>
<evidence type="ECO:0008006" key="5">
    <source>
        <dbReference type="Google" id="ProtNLM"/>
    </source>
</evidence>
<dbReference type="InterPro" id="IPR010679">
    <property type="entry name" value="DUF1254"/>
</dbReference>
<dbReference type="PATRIC" id="fig|1348663.4.peg.3377"/>
<reference evidence="3 4" key="1">
    <citation type="submission" date="2014-05" db="EMBL/GenBank/DDBJ databases">
        <title>Draft Genome Sequence of Kitasatospora cheerisanensis KCTC 2395.</title>
        <authorList>
            <person name="Nam D.H."/>
        </authorList>
    </citation>
    <scope>NUCLEOTIDE SEQUENCE [LARGE SCALE GENOMIC DNA]</scope>
    <source>
        <strain evidence="3 4">KCTC 2395</strain>
    </source>
</reference>
<dbReference type="InterPro" id="IPR037049">
    <property type="entry name" value="DUF1214_C_sf"/>
</dbReference>
<dbReference type="Proteomes" id="UP000027178">
    <property type="component" value="Unassembled WGS sequence"/>
</dbReference>
<proteinExistence type="predicted"/>
<dbReference type="Gene3D" id="2.60.120.600">
    <property type="entry name" value="Domain of unknown function DUF1214, C-terminal domain"/>
    <property type="match status" value="1"/>
</dbReference>
<dbReference type="PANTHER" id="PTHR36509:SF2">
    <property type="entry name" value="BLL3101 PROTEIN"/>
    <property type="match status" value="1"/>
</dbReference>
<comment type="caution">
    <text evidence="3">The sequence shown here is derived from an EMBL/GenBank/DDBJ whole genome shotgun (WGS) entry which is preliminary data.</text>
</comment>
<evidence type="ECO:0000313" key="4">
    <source>
        <dbReference type="Proteomes" id="UP000027178"/>
    </source>
</evidence>
<dbReference type="Pfam" id="PF06863">
    <property type="entry name" value="DUF1254"/>
    <property type="match status" value="1"/>
</dbReference>